<feature type="compositionally biased region" description="Polar residues" evidence="1">
    <location>
        <begin position="30"/>
        <end position="53"/>
    </location>
</feature>
<dbReference type="GO" id="GO:0005737">
    <property type="term" value="C:cytoplasm"/>
    <property type="evidence" value="ECO:0007669"/>
    <property type="project" value="TreeGrafter"/>
</dbReference>
<feature type="region of interest" description="Disordered" evidence="1">
    <location>
        <begin position="387"/>
        <end position="424"/>
    </location>
</feature>
<dbReference type="InterPro" id="IPR019446">
    <property type="entry name" value="BMT5-like"/>
</dbReference>
<feature type="domain" description="25S rRNA (uridine-N(3))-methyltransferase BMT5-like" evidence="2">
    <location>
        <begin position="79"/>
        <end position="128"/>
    </location>
</feature>
<dbReference type="PANTHER" id="PTHR11538">
    <property type="entry name" value="PHENYLALANYL-TRNA SYNTHETASE"/>
    <property type="match status" value="1"/>
</dbReference>
<organism evidence="3 4">
    <name type="scientific">Aspergillus udagawae</name>
    <dbReference type="NCBI Taxonomy" id="91492"/>
    <lineage>
        <taxon>Eukaryota</taxon>
        <taxon>Fungi</taxon>
        <taxon>Dikarya</taxon>
        <taxon>Ascomycota</taxon>
        <taxon>Pezizomycotina</taxon>
        <taxon>Eurotiomycetes</taxon>
        <taxon>Eurotiomycetidae</taxon>
        <taxon>Eurotiales</taxon>
        <taxon>Aspergillaceae</taxon>
        <taxon>Aspergillus</taxon>
        <taxon>Aspergillus subgen. Fumigati</taxon>
    </lineage>
</organism>
<feature type="region of interest" description="Disordered" evidence="1">
    <location>
        <begin position="266"/>
        <end position="300"/>
    </location>
</feature>
<gene>
    <name evidence="3" type="ORF">Aud_006345</name>
</gene>
<dbReference type="Proteomes" id="UP000036893">
    <property type="component" value="Unassembled WGS sequence"/>
</dbReference>
<dbReference type="GeneID" id="66993822"/>
<reference evidence="3" key="1">
    <citation type="journal article" date="2015" name="Genome Announc.">
        <title>Draft Genome Sequence of the Pathogenic Filamentous Fungus Aspergillus udagawae Strain IFM 46973T.</title>
        <authorList>
            <person name="Kusuya Y."/>
            <person name="Takahashi-Nakaguchi A."/>
            <person name="Takahashi H."/>
            <person name="Yaguchi T."/>
        </authorList>
    </citation>
    <scope>NUCLEOTIDE SEQUENCE</scope>
    <source>
        <strain evidence="3">IFM 46973</strain>
    </source>
</reference>
<dbReference type="PANTHER" id="PTHR11538:SF26">
    <property type="entry name" value="FERREDOXIN-FOLD ANTICODON-BINDING DOMAIN-CONTAINING PROTEIN 1"/>
    <property type="match status" value="1"/>
</dbReference>
<feature type="region of interest" description="Disordered" evidence="1">
    <location>
        <begin position="183"/>
        <end position="217"/>
    </location>
</feature>
<name>A0A8E0QSY2_9EURO</name>
<reference evidence="3" key="2">
    <citation type="submission" date="2021-01" db="EMBL/GenBank/DDBJ databases">
        <title>Pan-genome distribution and transcriptional activeness of fungal secondary metabolism genes in Aspergillus section Fumigati.</title>
        <authorList>
            <person name="Takahashi H."/>
            <person name="Umemura M."/>
            <person name="Ninomiya A."/>
            <person name="Kusuya Y."/>
            <person name="Urayama S."/>
            <person name="Shimizu M."/>
            <person name="Watanabe A."/>
            <person name="Kamei K."/>
            <person name="Yaguchi T."/>
            <person name="Hagiwara D."/>
        </authorList>
    </citation>
    <scope>NUCLEOTIDE SEQUENCE</scope>
    <source>
        <strain evidence="3">IFM 46973</strain>
    </source>
</reference>
<feature type="compositionally biased region" description="Basic residues" evidence="1">
    <location>
        <begin position="57"/>
        <end position="68"/>
    </location>
</feature>
<protein>
    <recommendedName>
        <fullName evidence="2">25S rRNA (uridine-N(3))-methyltransferase BMT5-like domain-containing protein</fullName>
    </recommendedName>
</protein>
<comment type="caution">
    <text evidence="3">The sequence shown here is derived from an EMBL/GenBank/DDBJ whole genome shotgun (WGS) entry which is preliminary data.</text>
</comment>
<dbReference type="GO" id="GO:0070475">
    <property type="term" value="P:rRNA base methylation"/>
    <property type="evidence" value="ECO:0007669"/>
    <property type="project" value="InterPro"/>
</dbReference>
<accession>A0A8E0QSY2</accession>
<dbReference type="RefSeq" id="XP_043147181.1">
    <property type="nucleotide sequence ID" value="XM_043291246.1"/>
</dbReference>
<evidence type="ECO:0000313" key="4">
    <source>
        <dbReference type="Proteomes" id="UP000036893"/>
    </source>
</evidence>
<evidence type="ECO:0000259" key="2">
    <source>
        <dbReference type="Pfam" id="PF10354"/>
    </source>
</evidence>
<feature type="region of interest" description="Disordered" evidence="1">
    <location>
        <begin position="1"/>
        <end position="69"/>
    </location>
</feature>
<sequence>MPRSKKARANGPQRGDGPGIRGPRKMQMFSRLSTSAGPSSTSKTQKSCISNYGTADKKKKNPAQHRRPIVPFGRRDRILLVGEGDFSFARSLAVQHRCRNILATCYDSEEVLYSKYPQAKQHVQDLLSSFSNKEKQNDPDGSETEKESTQEKKKCEEQSEKKQDCKRRGPNVLFAVDARKLGSSAGGGKDVRTGFARRERKRPAWQENRQKVEPATTTGGPWDIICFNFPHVGGLSTDVNRQVRSNQELLVAFFKACVPLLSAHPQVVNGDDEDERDDNWSSSEDSESDSGEQDDQDILAHGRRVRYRTDPGQILVTMFEGEPYTLWNIKDLARHAGLRVVTSFRFPWSSYQGYSHARTLGEIEGKHGGRGGWRGEDREARMYVFEVRQEDQVAPPKNPQAARLDRKGRNKKRSRDSSNSDDSD</sequence>
<dbReference type="EMBL" id="BBXM02000004">
    <property type="protein sequence ID" value="GIC89915.1"/>
    <property type="molecule type" value="Genomic_DNA"/>
</dbReference>
<dbReference type="GO" id="GO:0070042">
    <property type="term" value="F:rRNA (uridine-N3-)-methyltransferase activity"/>
    <property type="evidence" value="ECO:0007669"/>
    <property type="project" value="InterPro"/>
</dbReference>
<feature type="region of interest" description="Disordered" evidence="1">
    <location>
        <begin position="130"/>
        <end position="162"/>
    </location>
</feature>
<dbReference type="AlphaFoldDB" id="A0A8E0QSY2"/>
<dbReference type="Pfam" id="PF10354">
    <property type="entry name" value="BMT5-like"/>
    <property type="match status" value="2"/>
</dbReference>
<feature type="compositionally biased region" description="Basic and acidic residues" evidence="1">
    <location>
        <begin position="132"/>
        <end position="162"/>
    </location>
</feature>
<evidence type="ECO:0000313" key="3">
    <source>
        <dbReference type="EMBL" id="GIC89915.1"/>
    </source>
</evidence>
<feature type="domain" description="25S rRNA (uridine-N(3))-methyltransferase BMT5-like" evidence="2">
    <location>
        <begin position="150"/>
        <end position="358"/>
    </location>
</feature>
<evidence type="ECO:0000256" key="1">
    <source>
        <dbReference type="SAM" id="MobiDB-lite"/>
    </source>
</evidence>
<proteinExistence type="predicted"/>
<feature type="compositionally biased region" description="Acidic residues" evidence="1">
    <location>
        <begin position="284"/>
        <end position="297"/>
    </location>
</feature>
<feature type="compositionally biased region" description="Basic and acidic residues" evidence="1">
    <location>
        <begin position="202"/>
        <end position="212"/>
    </location>
</feature>